<comment type="caution">
    <text evidence="1">The sequence shown here is derived from an EMBL/GenBank/DDBJ whole genome shotgun (WGS) entry which is preliminary data.</text>
</comment>
<name>X1GBG0_9ZZZZ</name>
<accession>X1GBG0</accession>
<gene>
    <name evidence="1" type="ORF">S03H2_34379</name>
</gene>
<organism evidence="1">
    <name type="scientific">marine sediment metagenome</name>
    <dbReference type="NCBI Taxonomy" id="412755"/>
    <lineage>
        <taxon>unclassified sequences</taxon>
        <taxon>metagenomes</taxon>
        <taxon>ecological metagenomes</taxon>
    </lineage>
</organism>
<sequence>LYPERHGKEACQKQVADEPKPTAAHRCSVSRVALCVAIPWQDQQMRVFAPIGSLLHPL</sequence>
<evidence type="ECO:0000313" key="1">
    <source>
        <dbReference type="EMBL" id="GAH55246.1"/>
    </source>
</evidence>
<dbReference type="EMBL" id="BARU01020972">
    <property type="protein sequence ID" value="GAH55246.1"/>
    <property type="molecule type" value="Genomic_DNA"/>
</dbReference>
<protein>
    <submittedName>
        <fullName evidence="1">Uncharacterized protein</fullName>
    </submittedName>
</protein>
<dbReference type="AlphaFoldDB" id="X1GBG0"/>
<feature type="non-terminal residue" evidence="1">
    <location>
        <position position="1"/>
    </location>
</feature>
<proteinExistence type="predicted"/>
<reference evidence="1" key="1">
    <citation type="journal article" date="2014" name="Front. Microbiol.">
        <title>High frequency of phylogenetically diverse reductive dehalogenase-homologous genes in deep subseafloor sedimentary metagenomes.</title>
        <authorList>
            <person name="Kawai M."/>
            <person name="Futagami T."/>
            <person name="Toyoda A."/>
            <person name="Takaki Y."/>
            <person name="Nishi S."/>
            <person name="Hori S."/>
            <person name="Arai W."/>
            <person name="Tsubouchi T."/>
            <person name="Morono Y."/>
            <person name="Uchiyama I."/>
            <person name="Ito T."/>
            <person name="Fujiyama A."/>
            <person name="Inagaki F."/>
            <person name="Takami H."/>
        </authorList>
    </citation>
    <scope>NUCLEOTIDE SEQUENCE</scope>
    <source>
        <strain evidence="1">Expedition CK06-06</strain>
    </source>
</reference>